<sequence>MVLLEFGASDDEKYCEVLCETILVNLVGLMVRIRTEYSYLVTGVDVLCSFLTQFGETGCDRVCSKPVLLEKDLLASGDALWCSHKNGDRSSIDDTQQKEHDLQCSPATTTRTVTGRTTGIMLFITGERRYNKTPNKLSRLVMIAIELIVQSIGKARRSLRLKQFAK</sequence>
<evidence type="ECO:0000313" key="2">
    <source>
        <dbReference type="Proteomes" id="UP000073492"/>
    </source>
</evidence>
<proteinExistence type="predicted"/>
<gene>
    <name evidence="1" type="ORF">AC579_7150</name>
</gene>
<organism evidence="1 2">
    <name type="scientific">Pseudocercospora musae</name>
    <dbReference type="NCBI Taxonomy" id="113226"/>
    <lineage>
        <taxon>Eukaryota</taxon>
        <taxon>Fungi</taxon>
        <taxon>Dikarya</taxon>
        <taxon>Ascomycota</taxon>
        <taxon>Pezizomycotina</taxon>
        <taxon>Dothideomycetes</taxon>
        <taxon>Dothideomycetidae</taxon>
        <taxon>Mycosphaerellales</taxon>
        <taxon>Mycosphaerellaceae</taxon>
        <taxon>Pseudocercospora</taxon>
    </lineage>
</organism>
<reference evidence="1 2" key="1">
    <citation type="submission" date="2015-07" db="EMBL/GenBank/DDBJ databases">
        <title>Comparative genomics of the Sigatoka disease complex on banana suggests a link between parallel evolutionary changes in Pseudocercospora fijiensis and Pseudocercospora eumusae and increased virulence on the banana host.</title>
        <authorList>
            <person name="Chang T.-C."/>
            <person name="Salvucci A."/>
            <person name="Crous P.W."/>
            <person name="Stergiopoulos I."/>
        </authorList>
    </citation>
    <scope>NUCLEOTIDE SEQUENCE [LARGE SCALE GENOMIC DNA]</scope>
    <source>
        <strain evidence="1 2">CBS 116634</strain>
    </source>
</reference>
<dbReference type="Proteomes" id="UP000073492">
    <property type="component" value="Unassembled WGS sequence"/>
</dbReference>
<protein>
    <submittedName>
        <fullName evidence="1">Uncharacterized protein</fullName>
    </submittedName>
</protein>
<name>A0A139INB1_9PEZI</name>
<dbReference type="AlphaFoldDB" id="A0A139INB1"/>
<dbReference type="EMBL" id="LFZO01000045">
    <property type="protein sequence ID" value="KXT16054.1"/>
    <property type="molecule type" value="Genomic_DNA"/>
</dbReference>
<keyword evidence="2" id="KW-1185">Reference proteome</keyword>
<comment type="caution">
    <text evidence="1">The sequence shown here is derived from an EMBL/GenBank/DDBJ whole genome shotgun (WGS) entry which is preliminary data.</text>
</comment>
<accession>A0A139INB1</accession>
<evidence type="ECO:0000313" key="1">
    <source>
        <dbReference type="EMBL" id="KXT16054.1"/>
    </source>
</evidence>